<sequence length="112" mass="12052">MRSAETAAADRSTLSAPALSPKLSDPADIDVIIYAVTAVAWIHVPVAPYTKAEESFNLLAIHDLLFGDHPMRSEVFSGAVPRSFMGGIIVAWLSNYVARLANLNDLSLIIQS</sequence>
<feature type="region of interest" description="Disordered" evidence="1">
    <location>
        <begin position="1"/>
        <end position="22"/>
    </location>
</feature>
<protein>
    <submittedName>
        <fullName evidence="2">Uncharacterized protein</fullName>
    </submittedName>
</protein>
<evidence type="ECO:0000256" key="1">
    <source>
        <dbReference type="SAM" id="MobiDB-lite"/>
    </source>
</evidence>
<accession>A0A9P5TDY5</accession>
<evidence type="ECO:0000313" key="2">
    <source>
        <dbReference type="EMBL" id="KAF8486288.1"/>
    </source>
</evidence>
<comment type="caution">
    <text evidence="2">The sequence shown here is derived from an EMBL/GenBank/DDBJ whole genome shotgun (WGS) entry which is preliminary data.</text>
</comment>
<proteinExistence type="predicted"/>
<organism evidence="2 3">
    <name type="scientific">Russula ochroleuca</name>
    <dbReference type="NCBI Taxonomy" id="152965"/>
    <lineage>
        <taxon>Eukaryota</taxon>
        <taxon>Fungi</taxon>
        <taxon>Dikarya</taxon>
        <taxon>Basidiomycota</taxon>
        <taxon>Agaricomycotina</taxon>
        <taxon>Agaricomycetes</taxon>
        <taxon>Russulales</taxon>
        <taxon>Russulaceae</taxon>
        <taxon>Russula</taxon>
    </lineage>
</organism>
<reference evidence="2" key="2">
    <citation type="journal article" date="2020" name="Nat. Commun.">
        <title>Large-scale genome sequencing of mycorrhizal fungi provides insights into the early evolution of symbiotic traits.</title>
        <authorList>
            <person name="Miyauchi S."/>
            <person name="Kiss E."/>
            <person name="Kuo A."/>
            <person name="Drula E."/>
            <person name="Kohler A."/>
            <person name="Sanchez-Garcia M."/>
            <person name="Morin E."/>
            <person name="Andreopoulos B."/>
            <person name="Barry K.W."/>
            <person name="Bonito G."/>
            <person name="Buee M."/>
            <person name="Carver A."/>
            <person name="Chen C."/>
            <person name="Cichocki N."/>
            <person name="Clum A."/>
            <person name="Culley D."/>
            <person name="Crous P.W."/>
            <person name="Fauchery L."/>
            <person name="Girlanda M."/>
            <person name="Hayes R.D."/>
            <person name="Keri Z."/>
            <person name="LaButti K."/>
            <person name="Lipzen A."/>
            <person name="Lombard V."/>
            <person name="Magnuson J."/>
            <person name="Maillard F."/>
            <person name="Murat C."/>
            <person name="Nolan M."/>
            <person name="Ohm R.A."/>
            <person name="Pangilinan J."/>
            <person name="Pereira M.F."/>
            <person name="Perotto S."/>
            <person name="Peter M."/>
            <person name="Pfister S."/>
            <person name="Riley R."/>
            <person name="Sitrit Y."/>
            <person name="Stielow J.B."/>
            <person name="Szollosi G."/>
            <person name="Zifcakova L."/>
            <person name="Stursova M."/>
            <person name="Spatafora J.W."/>
            <person name="Tedersoo L."/>
            <person name="Vaario L.M."/>
            <person name="Yamada A."/>
            <person name="Yan M."/>
            <person name="Wang P."/>
            <person name="Xu J."/>
            <person name="Bruns T."/>
            <person name="Baldrian P."/>
            <person name="Vilgalys R."/>
            <person name="Dunand C."/>
            <person name="Henrissat B."/>
            <person name="Grigoriev I.V."/>
            <person name="Hibbett D."/>
            <person name="Nagy L.G."/>
            <person name="Martin F.M."/>
        </authorList>
    </citation>
    <scope>NUCLEOTIDE SEQUENCE</scope>
    <source>
        <strain evidence="2">Prilba</strain>
    </source>
</reference>
<name>A0A9P5TDY5_9AGAM</name>
<gene>
    <name evidence="2" type="ORF">DFH94DRAFT_688640</name>
</gene>
<dbReference type="EMBL" id="WHVB01000002">
    <property type="protein sequence ID" value="KAF8486288.1"/>
    <property type="molecule type" value="Genomic_DNA"/>
</dbReference>
<evidence type="ECO:0000313" key="3">
    <source>
        <dbReference type="Proteomes" id="UP000759537"/>
    </source>
</evidence>
<dbReference type="OrthoDB" id="19039at2759"/>
<reference evidence="2" key="1">
    <citation type="submission" date="2019-10" db="EMBL/GenBank/DDBJ databases">
        <authorList>
            <consortium name="DOE Joint Genome Institute"/>
            <person name="Kuo A."/>
            <person name="Miyauchi S."/>
            <person name="Kiss E."/>
            <person name="Drula E."/>
            <person name="Kohler A."/>
            <person name="Sanchez-Garcia M."/>
            <person name="Andreopoulos B."/>
            <person name="Barry K.W."/>
            <person name="Bonito G."/>
            <person name="Buee M."/>
            <person name="Carver A."/>
            <person name="Chen C."/>
            <person name="Cichocki N."/>
            <person name="Clum A."/>
            <person name="Culley D."/>
            <person name="Crous P.W."/>
            <person name="Fauchery L."/>
            <person name="Girlanda M."/>
            <person name="Hayes R."/>
            <person name="Keri Z."/>
            <person name="LaButti K."/>
            <person name="Lipzen A."/>
            <person name="Lombard V."/>
            <person name="Magnuson J."/>
            <person name="Maillard F."/>
            <person name="Morin E."/>
            <person name="Murat C."/>
            <person name="Nolan M."/>
            <person name="Ohm R."/>
            <person name="Pangilinan J."/>
            <person name="Pereira M."/>
            <person name="Perotto S."/>
            <person name="Peter M."/>
            <person name="Riley R."/>
            <person name="Sitrit Y."/>
            <person name="Stielow B."/>
            <person name="Szollosi G."/>
            <person name="Zifcakova L."/>
            <person name="Stursova M."/>
            <person name="Spatafora J.W."/>
            <person name="Tedersoo L."/>
            <person name="Vaario L.-M."/>
            <person name="Yamada A."/>
            <person name="Yan M."/>
            <person name="Wang P."/>
            <person name="Xu J."/>
            <person name="Bruns T."/>
            <person name="Baldrian P."/>
            <person name="Vilgalys R."/>
            <person name="Henrissat B."/>
            <person name="Grigoriev I.V."/>
            <person name="Hibbett D."/>
            <person name="Nagy L.G."/>
            <person name="Martin F.M."/>
        </authorList>
    </citation>
    <scope>NUCLEOTIDE SEQUENCE</scope>
    <source>
        <strain evidence="2">Prilba</strain>
    </source>
</reference>
<dbReference type="Proteomes" id="UP000759537">
    <property type="component" value="Unassembled WGS sequence"/>
</dbReference>
<dbReference type="AlphaFoldDB" id="A0A9P5TDY5"/>
<keyword evidence="3" id="KW-1185">Reference proteome</keyword>